<evidence type="ECO:0000256" key="5">
    <source>
        <dbReference type="ARBA" id="ARBA00023002"/>
    </source>
</evidence>
<evidence type="ECO:0000256" key="6">
    <source>
        <dbReference type="ARBA" id="ARBA00023004"/>
    </source>
</evidence>
<dbReference type="SUPFAM" id="SSF46626">
    <property type="entry name" value="Cytochrome c"/>
    <property type="match status" value="2"/>
</dbReference>
<dbReference type="InterPro" id="IPR009056">
    <property type="entry name" value="Cyt_c-like_dom"/>
</dbReference>
<dbReference type="InterPro" id="IPR004852">
    <property type="entry name" value="Di-haem_cyt_c_peroxidsae"/>
</dbReference>
<dbReference type="Pfam" id="PF03150">
    <property type="entry name" value="CCP_MauG"/>
    <property type="match status" value="2"/>
</dbReference>
<dbReference type="GO" id="GO:0009055">
    <property type="term" value="F:electron transfer activity"/>
    <property type="evidence" value="ECO:0007669"/>
    <property type="project" value="InterPro"/>
</dbReference>
<keyword evidence="3 7" id="KW-0479">Metal-binding</keyword>
<dbReference type="Proteomes" id="UP000185192">
    <property type="component" value="Unassembled WGS sequence"/>
</dbReference>
<feature type="signal peptide" evidence="9">
    <location>
        <begin position="1"/>
        <end position="26"/>
    </location>
</feature>
<keyword evidence="11" id="KW-0575">Peroxidase</keyword>
<sequence>MIKLGIRGSKLSIVAVTASLFLQACGGGGGDGDGSSTVTLPVATTPAPTPTPTPTPTDPTLAETVAEYTTIDLDNLLNYADPALPAYYDNTLNNRDNQPANNQLEDRIATLGRVLFYDTQLSVNNTISCSSCHQQSAGFDDPLQKSVGFLNEETGMHAMRLGNVRYFGPGDMFWDKRADSLEEQATEPVKSPVEMGWDDAAGGVPALITRMEGLEYYPALFEFAFGNATITEARMQQALAQFQRAMISSDSRWDRAYAQVFNPNADNRNLNATLPGFTASENRGRQLFMTGRNNGGAGCSACHQPPTFALAGNSDSNGLDAGETIEFKSPSLKNVALSNFFMHDGRFSSLAEVVEHYNSGIQSGPALDNRLTQGNNPQQLNLSDADKQALVDFMETLSDESLVADARFTNPFR</sequence>
<gene>
    <name evidence="11" type="ORF">SAMN02745824_1462</name>
</gene>
<keyword evidence="5" id="KW-0560">Oxidoreductase</keyword>
<dbReference type="PANTHER" id="PTHR30600">
    <property type="entry name" value="CYTOCHROME C PEROXIDASE-RELATED"/>
    <property type="match status" value="1"/>
</dbReference>
<evidence type="ECO:0000256" key="8">
    <source>
        <dbReference type="SAM" id="MobiDB-lite"/>
    </source>
</evidence>
<feature type="chain" id="PRO_5012252542" evidence="9">
    <location>
        <begin position="27"/>
        <end position="413"/>
    </location>
</feature>
<keyword evidence="4 9" id="KW-0732">Signal</keyword>
<evidence type="ECO:0000256" key="3">
    <source>
        <dbReference type="ARBA" id="ARBA00022723"/>
    </source>
</evidence>
<dbReference type="GO" id="GO:0020037">
    <property type="term" value="F:heme binding"/>
    <property type="evidence" value="ECO:0007669"/>
    <property type="project" value="InterPro"/>
</dbReference>
<reference evidence="12" key="1">
    <citation type="submission" date="2016-11" db="EMBL/GenBank/DDBJ databases">
        <authorList>
            <person name="Varghese N."/>
            <person name="Submissions S."/>
        </authorList>
    </citation>
    <scope>NUCLEOTIDE SEQUENCE [LARGE SCALE GENOMIC DNA]</scope>
    <source>
        <strain evidence="12">DSM 22363</strain>
    </source>
</reference>
<evidence type="ECO:0000313" key="11">
    <source>
        <dbReference type="EMBL" id="SIN65003.1"/>
    </source>
</evidence>
<evidence type="ECO:0000259" key="10">
    <source>
        <dbReference type="PROSITE" id="PS51007"/>
    </source>
</evidence>
<keyword evidence="2 7" id="KW-0349">Heme</keyword>
<evidence type="ECO:0000256" key="4">
    <source>
        <dbReference type="ARBA" id="ARBA00022729"/>
    </source>
</evidence>
<keyword evidence="12" id="KW-1185">Reference proteome</keyword>
<keyword evidence="6 7" id="KW-0408">Iron</keyword>
<feature type="domain" description="Cytochrome c" evidence="10">
    <location>
        <begin position="279"/>
        <end position="398"/>
    </location>
</feature>
<dbReference type="STRING" id="1123272.SAMN02745824_1462"/>
<evidence type="ECO:0000256" key="7">
    <source>
        <dbReference type="PROSITE-ProRule" id="PRU00433"/>
    </source>
</evidence>
<feature type="compositionally biased region" description="Low complexity" evidence="8">
    <location>
        <begin position="37"/>
        <end position="46"/>
    </location>
</feature>
<dbReference type="EMBL" id="FSQW01000001">
    <property type="protein sequence ID" value="SIN65003.1"/>
    <property type="molecule type" value="Genomic_DNA"/>
</dbReference>
<dbReference type="GO" id="GO:0046872">
    <property type="term" value="F:metal ion binding"/>
    <property type="evidence" value="ECO:0007669"/>
    <property type="project" value="UniProtKB-KW"/>
</dbReference>
<feature type="region of interest" description="Disordered" evidence="8">
    <location>
        <begin position="32"/>
        <end position="58"/>
    </location>
</feature>
<evidence type="ECO:0000313" key="12">
    <source>
        <dbReference type="Proteomes" id="UP000185192"/>
    </source>
</evidence>
<dbReference type="RefSeq" id="WP_074204378.1">
    <property type="nucleotide sequence ID" value="NZ_FSQW01000001.1"/>
</dbReference>
<evidence type="ECO:0000256" key="1">
    <source>
        <dbReference type="ARBA" id="ARBA00004196"/>
    </source>
</evidence>
<protein>
    <submittedName>
        <fullName evidence="11">Cytochrome c peroxidase</fullName>
    </submittedName>
</protein>
<dbReference type="OrthoDB" id="9805202at2"/>
<name>A0A1N6D2R5_9SPHN</name>
<proteinExistence type="predicted"/>
<dbReference type="PROSITE" id="PS51007">
    <property type="entry name" value="CYTC"/>
    <property type="match status" value="1"/>
</dbReference>
<evidence type="ECO:0000256" key="9">
    <source>
        <dbReference type="SAM" id="SignalP"/>
    </source>
</evidence>
<feature type="compositionally biased region" description="Pro residues" evidence="8">
    <location>
        <begin position="47"/>
        <end position="57"/>
    </location>
</feature>
<dbReference type="Gene3D" id="1.10.760.10">
    <property type="entry name" value="Cytochrome c-like domain"/>
    <property type="match status" value="2"/>
</dbReference>
<comment type="subcellular location">
    <subcellularLocation>
        <location evidence="1">Cell envelope</location>
    </subcellularLocation>
</comment>
<dbReference type="GO" id="GO:0030313">
    <property type="term" value="C:cell envelope"/>
    <property type="evidence" value="ECO:0007669"/>
    <property type="project" value="UniProtKB-SubCell"/>
</dbReference>
<evidence type="ECO:0000256" key="2">
    <source>
        <dbReference type="ARBA" id="ARBA00022617"/>
    </source>
</evidence>
<dbReference type="GO" id="GO:0004130">
    <property type="term" value="F:cytochrome-c peroxidase activity"/>
    <property type="evidence" value="ECO:0007669"/>
    <property type="project" value="TreeGrafter"/>
</dbReference>
<dbReference type="PROSITE" id="PS51257">
    <property type="entry name" value="PROKAR_LIPOPROTEIN"/>
    <property type="match status" value="1"/>
</dbReference>
<dbReference type="AlphaFoldDB" id="A0A1N6D2R5"/>
<dbReference type="PANTHER" id="PTHR30600:SF10">
    <property type="entry name" value="BLL6722 PROTEIN"/>
    <property type="match status" value="1"/>
</dbReference>
<accession>A0A1N6D2R5</accession>
<dbReference type="InterPro" id="IPR036909">
    <property type="entry name" value="Cyt_c-like_dom_sf"/>
</dbReference>
<organism evidence="11 12">
    <name type="scientific">Parasphingorhabdus marina DSM 22363</name>
    <dbReference type="NCBI Taxonomy" id="1123272"/>
    <lineage>
        <taxon>Bacteria</taxon>
        <taxon>Pseudomonadati</taxon>
        <taxon>Pseudomonadota</taxon>
        <taxon>Alphaproteobacteria</taxon>
        <taxon>Sphingomonadales</taxon>
        <taxon>Sphingomonadaceae</taxon>
        <taxon>Parasphingorhabdus</taxon>
    </lineage>
</organism>
<dbReference type="InterPro" id="IPR051395">
    <property type="entry name" value="Cytochrome_c_Peroxidase/MauG"/>
</dbReference>